<gene>
    <name evidence="2" type="ORF">GA0061099_100366</name>
</gene>
<accession>A0A1C3V2M0</accession>
<evidence type="ECO:0000313" key="3">
    <source>
        <dbReference type="Proteomes" id="UP000183174"/>
    </source>
</evidence>
<organism evidence="2 3">
    <name type="scientific">Bradyrhizobium yuanmingense</name>
    <dbReference type="NCBI Taxonomy" id="108015"/>
    <lineage>
        <taxon>Bacteria</taxon>
        <taxon>Pseudomonadati</taxon>
        <taxon>Pseudomonadota</taxon>
        <taxon>Alphaproteobacteria</taxon>
        <taxon>Hyphomicrobiales</taxon>
        <taxon>Nitrobacteraceae</taxon>
        <taxon>Bradyrhizobium</taxon>
    </lineage>
</organism>
<dbReference type="EMBL" id="FMAE01000003">
    <property type="protein sequence ID" value="SCB21898.1"/>
    <property type="molecule type" value="Genomic_DNA"/>
</dbReference>
<dbReference type="RefSeq" id="WP_036020990.1">
    <property type="nucleotide sequence ID" value="NZ_FMAE01000003.1"/>
</dbReference>
<sequence length="1469" mass="165094">MAPYVELDRQFVDYDEDDEAENESTSFVDLYSSKSWDQILQARCTVVMAEAGTGKSEEFRQQARRLIAEGKPAFYAALDLLAKLPSLQSALNIGTAEDLLTWQRGEEHAYFFLDAVDEAKLADPRDFTIAITQFADAVGPNNTRYSLVVSTRPHAWQANADRAMLAERLGLQSVTDVAEEAKDPARTTDGGEEDGVSDDDGLDGSATSGTEKSPPVNVVRLAGLSTEQVSKFAAANGVDRPEAFIAAVEHANAEVFATRPADLPGLIALWKRDGRIGNYSDVVRYNVEIKLSELNPAYKGRGIALEHAVLGAQALAAAATLSERTSFLLPDEGTAERVRSNSIDPGTVLQGWKAEEINALLSTALFDESLYGTVRFHHPTAREYLCACWLARLLDRRKNRRKVEALLFARPYGTEHTVVRPAIKPIAAWLALTDQDIRDQVLNADPKVLLENGDASALDIGTRGTLLKVFAERYQDRNHTPIRIDTREVRRFADQRLSSSIRALFDRYREHLDVRQLLLRIVREAAIPGFQSIAFDYFKERTADSWTKALSVQVIAATGSVADKRKLARLILRDPAGIARDLVGHALEFLVPEYISYVDLVDLLRKLPANAAYDSDLVNHELETILANIPHQQEKLDILEGLNALLTTPPLHDDEFTRISTRYDWLLPSAGALAFDIIGGGDGYFSNPALLSVLSMCLEAGHISRYTDNVEEKASKIVGETPKLKHELFWHEVRRMRRRGQGPVIEWRQVSPFQLLGVLNLRDFEFFTAVIRDCRSLDDKRTAVSAAFAAWHHSGRPEEKLEELKAAVASSESLSSELELLISPSLPDEATRRSMAQLAARRQRSDQERERRSRDRQEWIERLKGNPSQVGDLSIAHEGKVWNNTRWLFDEARKAEKKNTAWTMTKWQGLIPEFGEEVAVKFRDFCRGFWRQYRPPIRSSYKGAAHSTPWNVIIGLSGIAMEADGSAGWVESLSGGEAEVAARYGTWELNSFPRWFEDLRNAYPATVDRLLLDEAKWELTTPAESSRGYILSRLRRNGQLGGELSGKIATLVRDHPHGTQYAVREAITIVMADERRPPDSFLEITRVRASIDSPLRALWIAALLALDGSSGLKSLRIWVKGGSDDSERAARANAVLHELFDEDRRGIASAHKDFVTVPILHEMLGYLHLAQLIETEDEDEEGEAHYRSLSYRQRHGRDLLLELLFNLPGRETYDALIALADNIKERRDYFLVLAERRAEQDSDAGPWAPSDVHAFAADVERAPRTEDDLFRIALSRLDDLKHEYEEGDESEASLLRKVSNEVELRKVIANRLKLAARSSYTTGSEEELADGKRTDIRLHHPAVERRIPIEIKIAGQWQAHELNERLKNQLIGQYMREARHGIFLLVNRGGTNDCKRWRVNNRLVGLQELESWLRGQAKAYQRTNGRVSGLEIVSFDLLKLGSSKLSLKPAKKAGKPKKSAKRSARRQPR</sequence>
<evidence type="ECO:0000256" key="1">
    <source>
        <dbReference type="SAM" id="MobiDB-lite"/>
    </source>
</evidence>
<evidence type="ECO:0000313" key="2">
    <source>
        <dbReference type="EMBL" id="SCB21898.1"/>
    </source>
</evidence>
<feature type="region of interest" description="Disordered" evidence="1">
    <location>
        <begin position="1447"/>
        <end position="1469"/>
    </location>
</feature>
<dbReference type="Proteomes" id="UP000183174">
    <property type="component" value="Unassembled WGS sequence"/>
</dbReference>
<reference evidence="2 3" key="1">
    <citation type="submission" date="2016-08" db="EMBL/GenBank/DDBJ databases">
        <authorList>
            <person name="Seilhamer J.J."/>
        </authorList>
    </citation>
    <scope>NUCLEOTIDE SEQUENCE [LARGE SCALE GENOMIC DNA]</scope>
    <source>
        <strain evidence="2 3">CCBAU 10071</strain>
    </source>
</reference>
<feature type="region of interest" description="Disordered" evidence="1">
    <location>
        <begin position="832"/>
        <end position="856"/>
    </location>
</feature>
<proteinExistence type="predicted"/>
<name>A0A1C3V2M0_9BRAD</name>
<feature type="region of interest" description="Disordered" evidence="1">
    <location>
        <begin position="176"/>
        <end position="215"/>
    </location>
</feature>
<protein>
    <submittedName>
        <fullName evidence="2">Uncharacterized protein</fullName>
    </submittedName>
</protein>
<feature type="compositionally biased region" description="Basic and acidic residues" evidence="1">
    <location>
        <begin position="843"/>
        <end position="856"/>
    </location>
</feature>
<feature type="compositionally biased region" description="Basic residues" evidence="1">
    <location>
        <begin position="1449"/>
        <end position="1469"/>
    </location>
</feature>
<feature type="compositionally biased region" description="Acidic residues" evidence="1">
    <location>
        <begin position="190"/>
        <end position="202"/>
    </location>
</feature>